<comment type="caution">
    <text evidence="1">The sequence shown here is derived from an EMBL/GenBank/DDBJ whole genome shotgun (WGS) entry which is preliminary data.</text>
</comment>
<name>A0A8G2I0Q5_STAAU</name>
<evidence type="ECO:0000313" key="1">
    <source>
        <dbReference type="EMBL" id="SUK59779.1"/>
    </source>
</evidence>
<sequence>MGSTVNSIAKYNYPNGKPEHLDYIFTDKDHKQPKQLVNEVVTEKPKPWDVYAFPYYYVYNDFSDHYPIKAYSK</sequence>
<protein>
    <submittedName>
        <fullName evidence="1">Phospholipase C</fullName>
        <ecNumber evidence="1">3.1.4.3</ecNumber>
    </submittedName>
</protein>
<dbReference type="InterPro" id="IPR036691">
    <property type="entry name" value="Endo/exonu/phosph_ase_sf"/>
</dbReference>
<reference evidence="1 2" key="1">
    <citation type="submission" date="2018-06" db="EMBL/GenBank/DDBJ databases">
        <authorList>
            <consortium name="Pathogen Informatics"/>
            <person name="Doyle S."/>
        </authorList>
    </citation>
    <scope>NUCLEOTIDE SEQUENCE [LARGE SCALE GENOMIC DNA]</scope>
    <source>
        <strain evidence="1 2">NCTC7972</strain>
    </source>
</reference>
<dbReference type="GO" id="GO:0034480">
    <property type="term" value="F:phosphatidylcholine phospholipase C activity"/>
    <property type="evidence" value="ECO:0007669"/>
    <property type="project" value="UniProtKB-EC"/>
</dbReference>
<dbReference type="Gene3D" id="3.60.10.10">
    <property type="entry name" value="Endonuclease/exonuclease/phosphatase"/>
    <property type="match status" value="1"/>
</dbReference>
<proteinExistence type="predicted"/>
<dbReference type="AlphaFoldDB" id="A0A8G2I0Q5"/>
<accession>A0A8G2I0Q5</accession>
<dbReference type="EMBL" id="UHAI01000003">
    <property type="protein sequence ID" value="SUK59779.1"/>
    <property type="molecule type" value="Genomic_DNA"/>
</dbReference>
<evidence type="ECO:0000313" key="2">
    <source>
        <dbReference type="Proteomes" id="UP000254224"/>
    </source>
</evidence>
<dbReference type="Proteomes" id="UP000254224">
    <property type="component" value="Unassembled WGS sequence"/>
</dbReference>
<dbReference type="EC" id="3.1.4.3" evidence="1"/>
<keyword evidence="1" id="KW-0378">Hydrolase</keyword>
<gene>
    <name evidence="1" type="primary">hlb_1</name>
    <name evidence="1" type="ORF">NCTC7972_02713</name>
</gene>
<dbReference type="SUPFAM" id="SSF56219">
    <property type="entry name" value="DNase I-like"/>
    <property type="match status" value="1"/>
</dbReference>
<organism evidence="1 2">
    <name type="scientific">Staphylococcus aureus</name>
    <dbReference type="NCBI Taxonomy" id="1280"/>
    <lineage>
        <taxon>Bacteria</taxon>
        <taxon>Bacillati</taxon>
        <taxon>Bacillota</taxon>
        <taxon>Bacilli</taxon>
        <taxon>Bacillales</taxon>
        <taxon>Staphylococcaceae</taxon>
        <taxon>Staphylococcus</taxon>
    </lineage>
</organism>